<dbReference type="Gene3D" id="3.40.50.2000">
    <property type="entry name" value="Glycogen Phosphorylase B"/>
    <property type="match status" value="1"/>
</dbReference>
<evidence type="ECO:0000256" key="6">
    <source>
        <dbReference type="ARBA" id="ARBA00049183"/>
    </source>
</evidence>
<evidence type="ECO:0000256" key="2">
    <source>
        <dbReference type="ARBA" id="ARBA00012621"/>
    </source>
</evidence>
<dbReference type="GO" id="GO:0009245">
    <property type="term" value="P:lipid A biosynthetic process"/>
    <property type="evidence" value="ECO:0007669"/>
    <property type="project" value="TreeGrafter"/>
</dbReference>
<keyword evidence="9" id="KW-0472">Membrane</keyword>
<comment type="catalytic activity">
    <reaction evidence="6 9">
        <text>lipid IVA (E. coli) + CMP-3-deoxy-beta-D-manno-octulosonate = alpha-Kdo-(2-&gt;6)-lipid IVA (E. coli) + CMP + H(+)</text>
        <dbReference type="Rhea" id="RHEA:28066"/>
        <dbReference type="ChEBI" id="CHEBI:15378"/>
        <dbReference type="ChEBI" id="CHEBI:58603"/>
        <dbReference type="ChEBI" id="CHEBI:60364"/>
        <dbReference type="ChEBI" id="CHEBI:60377"/>
        <dbReference type="ChEBI" id="CHEBI:85987"/>
        <dbReference type="EC" id="2.4.99.12"/>
    </reaction>
</comment>
<dbReference type="Gene3D" id="3.40.50.11720">
    <property type="entry name" value="3-Deoxy-D-manno-octulosonic-acid transferase, N-terminal domain"/>
    <property type="match status" value="1"/>
</dbReference>
<sequence>MLLGYNIIQSILLLPLFPFIALYILFTPKYRSRIRSRLGIGLKRKLSTVLTGNREENKIIWLHALSVGEVTSSVPLVQGLRNRYPEAKIIFSATTASGRRVADSLLSRTVDVILDGPVDLLPVAAHFIRSIKPDCFILVETDFWPNLLLLLTRKSVPTVLVNGRVSQKSFVGYQRMKWFFTPMFMSFAALCMQTENDRQKMLTMGVCSGRLHTLGNLKFDTPAFLDGGNSTVAKTIKKQLPEGKTIFIAGSTHPGEEELLLQSYCMLKKQYPDFFMVIAPRDPKRSTEIAAAARSHDLTVSLRTENSAIKDKVDLFILNTIGELAACYSLGDIGFVGGSLVPFGGHNPIEPAAAALPVILGPHMQDFSEISASFINSGGAIMVRNIQELSGILTTLITSRETRVRVGQAALQVVTLQRGVINKHLGLIEDFL</sequence>
<dbReference type="AlphaFoldDB" id="A0A1H0U725"/>
<feature type="transmembrane region" description="Helical" evidence="9">
    <location>
        <begin position="6"/>
        <end position="26"/>
    </location>
</feature>
<evidence type="ECO:0000256" key="3">
    <source>
        <dbReference type="ARBA" id="ARBA00019077"/>
    </source>
</evidence>
<comment type="similarity">
    <text evidence="9">Belongs to the glycosyltransferase group 1 family.</text>
</comment>
<name>A0A1H0U725_9BACT</name>
<reference evidence="11 12" key="1">
    <citation type="submission" date="2016-10" db="EMBL/GenBank/DDBJ databases">
        <authorList>
            <person name="de Groot N.N."/>
        </authorList>
    </citation>
    <scope>NUCLEOTIDE SEQUENCE [LARGE SCALE GENOMIC DNA]</scope>
    <source>
        <strain evidence="11 12">DSM 12130</strain>
    </source>
</reference>
<evidence type="ECO:0000313" key="11">
    <source>
        <dbReference type="EMBL" id="SDP62077.1"/>
    </source>
</evidence>
<evidence type="ECO:0000256" key="9">
    <source>
        <dbReference type="RuleBase" id="RU365103"/>
    </source>
</evidence>
<keyword evidence="9" id="KW-0812">Transmembrane</keyword>
<proteinExistence type="inferred from homology"/>
<evidence type="ECO:0000259" key="10">
    <source>
        <dbReference type="Pfam" id="PF04413"/>
    </source>
</evidence>
<dbReference type="UniPathway" id="UPA00958"/>
<dbReference type="InterPro" id="IPR038107">
    <property type="entry name" value="Glycos_transf_N_sf"/>
</dbReference>
<protein>
    <recommendedName>
        <fullName evidence="3 9">3-deoxy-D-manno-octulosonic acid transferase</fullName>
        <shortName evidence="9">Kdo transferase</shortName>
        <ecNumber evidence="2 9">2.4.99.12</ecNumber>
    </recommendedName>
    <alternativeName>
        <fullName evidence="5 9">Lipid IV(A) 3-deoxy-D-manno-octulosonic acid transferase</fullName>
    </alternativeName>
</protein>
<dbReference type="GO" id="GO:0005886">
    <property type="term" value="C:plasma membrane"/>
    <property type="evidence" value="ECO:0007669"/>
    <property type="project" value="UniProtKB-SubCell"/>
</dbReference>
<feature type="site" description="Transition state stabilizer" evidence="8">
    <location>
        <position position="140"/>
    </location>
</feature>
<feature type="site" description="Transition state stabilizer" evidence="8">
    <location>
        <position position="218"/>
    </location>
</feature>
<comment type="pathway">
    <text evidence="1 9">Bacterial outer membrane biogenesis; LPS core biosynthesis.</text>
</comment>
<comment type="subcellular location">
    <subcellularLocation>
        <location evidence="9">Cell membrane</location>
    </subcellularLocation>
</comment>
<dbReference type="PANTHER" id="PTHR42755">
    <property type="entry name" value="3-DEOXY-MANNO-OCTULOSONATE CYTIDYLYLTRANSFERASE"/>
    <property type="match status" value="1"/>
</dbReference>
<dbReference type="InterPro" id="IPR039901">
    <property type="entry name" value="Kdotransferase"/>
</dbReference>
<evidence type="ECO:0000256" key="7">
    <source>
        <dbReference type="PIRSR" id="PIRSR639901-1"/>
    </source>
</evidence>
<dbReference type="Pfam" id="PF04413">
    <property type="entry name" value="Glycos_transf_N"/>
    <property type="match status" value="1"/>
</dbReference>
<keyword evidence="12" id="KW-1185">Reference proteome</keyword>
<dbReference type="EMBL" id="FNJI01000029">
    <property type="protein sequence ID" value="SDP62077.1"/>
    <property type="molecule type" value="Genomic_DNA"/>
</dbReference>
<dbReference type="GO" id="GO:0043842">
    <property type="term" value="F:Kdo transferase activity"/>
    <property type="evidence" value="ECO:0007669"/>
    <property type="project" value="UniProtKB-EC"/>
</dbReference>
<feature type="domain" description="3-deoxy-D-manno-octulosonic-acid transferase N-terminal" evidence="10">
    <location>
        <begin position="41"/>
        <end position="220"/>
    </location>
</feature>
<accession>A0A1H0U725</accession>
<keyword evidence="9" id="KW-1003">Cell membrane</keyword>
<feature type="active site" description="Proton acceptor" evidence="7">
    <location>
        <position position="69"/>
    </location>
</feature>
<evidence type="ECO:0000313" key="12">
    <source>
        <dbReference type="Proteomes" id="UP000199073"/>
    </source>
</evidence>
<dbReference type="EC" id="2.4.99.12" evidence="2 9"/>
<dbReference type="Proteomes" id="UP000199073">
    <property type="component" value="Unassembled WGS sequence"/>
</dbReference>
<dbReference type="SUPFAM" id="SSF53756">
    <property type="entry name" value="UDP-Glycosyltransferase/glycogen phosphorylase"/>
    <property type="match status" value="1"/>
</dbReference>
<dbReference type="PANTHER" id="PTHR42755:SF1">
    <property type="entry name" value="3-DEOXY-D-MANNO-OCTULOSONIC ACID TRANSFERASE, MITOCHONDRIAL-RELATED"/>
    <property type="match status" value="1"/>
</dbReference>
<dbReference type="OrthoDB" id="9789797at2"/>
<comment type="function">
    <text evidence="9">Involved in lipopolysaccharide (LPS) biosynthesis. Catalyzes the transfer of 3-deoxy-D-manno-octulosonate (Kdo) residue(s) from CMP-Kdo to lipid IV(A), the tetraacyldisaccharide-1,4'-bisphosphate precursor of lipid A.</text>
</comment>
<organism evidence="11 12">
    <name type="scientific">Desulforhopalus singaporensis</name>
    <dbReference type="NCBI Taxonomy" id="91360"/>
    <lineage>
        <taxon>Bacteria</taxon>
        <taxon>Pseudomonadati</taxon>
        <taxon>Thermodesulfobacteriota</taxon>
        <taxon>Desulfobulbia</taxon>
        <taxon>Desulfobulbales</taxon>
        <taxon>Desulfocapsaceae</taxon>
        <taxon>Desulforhopalus</taxon>
    </lineage>
</organism>
<keyword evidence="9" id="KW-1133">Transmembrane helix</keyword>
<dbReference type="GO" id="GO:0009244">
    <property type="term" value="P:lipopolysaccharide core region biosynthetic process"/>
    <property type="evidence" value="ECO:0007669"/>
    <property type="project" value="UniProtKB-UniRule"/>
</dbReference>
<keyword evidence="4 9" id="KW-0808">Transferase</keyword>
<gene>
    <name evidence="11" type="ORF">SAMN05660330_03424</name>
</gene>
<dbReference type="STRING" id="91360.SAMN05660330_03424"/>
<evidence type="ECO:0000256" key="4">
    <source>
        <dbReference type="ARBA" id="ARBA00022679"/>
    </source>
</evidence>
<evidence type="ECO:0000256" key="8">
    <source>
        <dbReference type="PIRSR" id="PIRSR639901-2"/>
    </source>
</evidence>
<evidence type="ECO:0000256" key="1">
    <source>
        <dbReference type="ARBA" id="ARBA00004713"/>
    </source>
</evidence>
<dbReference type="RefSeq" id="WP_092225031.1">
    <property type="nucleotide sequence ID" value="NZ_FNJI01000029.1"/>
</dbReference>
<keyword evidence="9" id="KW-0448">Lipopolysaccharide biosynthesis</keyword>
<evidence type="ECO:0000256" key="5">
    <source>
        <dbReference type="ARBA" id="ARBA00031445"/>
    </source>
</evidence>
<dbReference type="InterPro" id="IPR007507">
    <property type="entry name" value="Glycos_transf_N"/>
</dbReference>